<keyword evidence="8 10" id="KW-0496">Mitochondrion</keyword>
<evidence type="ECO:0000256" key="10">
    <source>
        <dbReference type="HAMAP-Rule" id="MF_03105"/>
    </source>
</evidence>
<proteinExistence type="inferred from homology"/>
<evidence type="ECO:0000256" key="7">
    <source>
        <dbReference type="ARBA" id="ARBA00023121"/>
    </source>
</evidence>
<dbReference type="GO" id="GO:0008289">
    <property type="term" value="F:lipid binding"/>
    <property type="evidence" value="ECO:0007669"/>
    <property type="project" value="UniProtKB-KW"/>
</dbReference>
<evidence type="ECO:0000256" key="2">
    <source>
        <dbReference type="ARBA" id="ARBA00022448"/>
    </source>
</evidence>
<evidence type="ECO:0000313" key="14">
    <source>
        <dbReference type="Proteomes" id="UP000189580"/>
    </source>
</evidence>
<dbReference type="PANTHER" id="PTHR28185:SF1">
    <property type="entry name" value="MITOCHONDRIAL DISTRIBUTION AND MORPHOLOGY PROTEIN 34"/>
    <property type="match status" value="1"/>
</dbReference>
<evidence type="ECO:0000256" key="11">
    <source>
        <dbReference type="SAM" id="MobiDB-lite"/>
    </source>
</evidence>
<evidence type="ECO:0000256" key="4">
    <source>
        <dbReference type="ARBA" id="ARBA00022692"/>
    </source>
</evidence>
<comment type="subcellular location">
    <subcellularLocation>
        <location evidence="1">Membrane</location>
    </subcellularLocation>
    <subcellularLocation>
        <location evidence="10">Mitochondrion outer membrane</location>
        <topology evidence="10">Multi-pass membrane protein</topology>
    </subcellularLocation>
    <text evidence="10">The ERMES/MDM complex localizes to a few discrete foci (around 10 per single cell), that represent mitochondria-endoplasmic reticulum junctions. These foci are often found next to mtDNA nucleoids.</text>
</comment>
<gene>
    <name evidence="10 13" type="primary">MDM34</name>
    <name evidence="13" type="ORF">AWJ20_2114</name>
</gene>
<evidence type="ECO:0000256" key="8">
    <source>
        <dbReference type="ARBA" id="ARBA00023128"/>
    </source>
</evidence>
<evidence type="ECO:0000256" key="6">
    <source>
        <dbReference type="ARBA" id="ARBA00023055"/>
    </source>
</evidence>
<evidence type="ECO:0000313" key="13">
    <source>
        <dbReference type="EMBL" id="ANB14519.1"/>
    </source>
</evidence>
<feature type="region of interest" description="Disordered" evidence="11">
    <location>
        <begin position="433"/>
        <end position="462"/>
    </location>
</feature>
<feature type="domain" description="SMP-LTD" evidence="12">
    <location>
        <begin position="1"/>
        <end position="194"/>
    </location>
</feature>
<dbReference type="HAMAP" id="MF_03105">
    <property type="entry name" value="Mdm34"/>
    <property type="match status" value="1"/>
</dbReference>
<keyword evidence="5 10" id="KW-1000">Mitochondrion outer membrane</keyword>
<accession>A0A167EVQ3</accession>
<comment type="similarity">
    <text evidence="10">Belongs to the MDM34 family.</text>
</comment>
<dbReference type="GO" id="GO:0007005">
    <property type="term" value="P:mitochondrion organization"/>
    <property type="evidence" value="ECO:0007669"/>
    <property type="project" value="InterPro"/>
</dbReference>
<keyword evidence="7" id="KW-0446">Lipid-binding</keyword>
<dbReference type="GO" id="GO:1990456">
    <property type="term" value="P:mitochondrion-endoplasmic reticulum membrane tethering"/>
    <property type="evidence" value="ECO:0007669"/>
    <property type="project" value="TreeGrafter"/>
</dbReference>
<feature type="compositionally biased region" description="Basic residues" evidence="11">
    <location>
        <begin position="318"/>
        <end position="328"/>
    </location>
</feature>
<dbReference type="RefSeq" id="XP_018736996.1">
    <property type="nucleotide sequence ID" value="XM_018879042.1"/>
</dbReference>
<comment type="subunit">
    <text evidence="10">Component of the ER-mitochondria encounter structure (ERMES) or MDM complex, composed of MMM1, MDM10, MDM12 and MDM34.</text>
</comment>
<protein>
    <recommendedName>
        <fullName evidence="10">Mitochondrial distribution and morphology protein 34</fullName>
    </recommendedName>
</protein>
<dbReference type="GeneID" id="30033990"/>
<comment type="function">
    <text evidence="10">Component of the ERMES/MDM complex, which serves as a molecular tether to connect the endoplasmic reticulum (ER) and mitochondria. Components of this complex are involved in the control of mitochondrial shape and protein biogenesis, and function in nonvesicular lipid trafficking between the ER and mitochondria. MDM34 is required for the interaction of the ER-resident membrane protein MMM1 and the outer mitochondrial membrane-resident beta-barrel protein MDM10.</text>
</comment>
<dbReference type="InterPro" id="IPR027536">
    <property type="entry name" value="MDM34"/>
</dbReference>
<organism evidence="13 14">
    <name type="scientific">Sugiyamaella lignohabitans</name>
    <dbReference type="NCBI Taxonomy" id="796027"/>
    <lineage>
        <taxon>Eukaryota</taxon>
        <taxon>Fungi</taxon>
        <taxon>Dikarya</taxon>
        <taxon>Ascomycota</taxon>
        <taxon>Saccharomycotina</taxon>
        <taxon>Dipodascomycetes</taxon>
        <taxon>Dipodascales</taxon>
        <taxon>Trichomonascaceae</taxon>
        <taxon>Sugiyamaella</taxon>
    </lineage>
</organism>
<dbReference type="PANTHER" id="PTHR28185">
    <property type="entry name" value="MITOCHONDRIAL DISTRIBUTION AND MORPHOLOGY PROTEIN 34"/>
    <property type="match status" value="1"/>
</dbReference>
<keyword evidence="14" id="KW-1185">Reference proteome</keyword>
<dbReference type="GO" id="GO:0032865">
    <property type="term" value="C:ERMES complex"/>
    <property type="evidence" value="ECO:0007669"/>
    <property type="project" value="UniProtKB-UniRule"/>
</dbReference>
<evidence type="ECO:0000256" key="3">
    <source>
        <dbReference type="ARBA" id="ARBA00022452"/>
    </source>
</evidence>
<evidence type="ECO:0000256" key="9">
    <source>
        <dbReference type="ARBA" id="ARBA00023136"/>
    </source>
</evidence>
<feature type="compositionally biased region" description="Low complexity" evidence="11">
    <location>
        <begin position="336"/>
        <end position="395"/>
    </location>
</feature>
<comment type="domain">
    <text evidence="10">Lacks alpha-helical transmembrane segments, suggesting that it resides in the membrane via beta-sheet conformations similar to those predicted for other outer membrane proteins and porin.</text>
</comment>
<keyword evidence="9 10" id="KW-0472">Membrane</keyword>
<dbReference type="KEGG" id="slb:AWJ20_2114"/>
<dbReference type="GO" id="GO:0015914">
    <property type="term" value="P:phospholipid transport"/>
    <property type="evidence" value="ECO:0007669"/>
    <property type="project" value="TreeGrafter"/>
</dbReference>
<keyword evidence="2" id="KW-0813">Transport</keyword>
<dbReference type="PROSITE" id="PS51847">
    <property type="entry name" value="SMP"/>
    <property type="match status" value="1"/>
</dbReference>
<sequence length="496" mass="54271">MSFKFNWNSFNDESFYTRAKKLLTDALNKSNKPPIIVDKIIVQDLSLGSEAPDLEILEIGDLADDRFRGIFKLTYSGNASITLATKVQANPLNVYAQNAPGFCMPQFLGASSSLAMPLNLTLSDIVLSGIIILVFSKAKGLTLVFRNDPLEKIKVSSTFDALPGIAKFLQVQIENQIRVLFREELPTILHKLSQKWTPSGSEMSELMSLKSHTSSPISTEPSSPRLKPVSLMEINPDMPEFSPTNMLKLEALCASQRTLNLFTPAIPEAVYRSSLESFENARRKNGRDVQSLVGGDDLYDVMRLQTKQAQNRSSNITPKRRVIKIKRNKASDSTNSDTPSAEASAASTPISSSTPTSASTATSASSNTTSSTNTSSSLSPSSSNTSSNSSADLNSSKTTSIAFLPVIDESLASTSAIPSLDLKLPRQRRESILKPTSILEQDGKQAPSSKHEHEHVHWTHENALPKDKLFKDFFSRNVNIRPDDHTNNPPPPAYVA</sequence>
<keyword evidence="4 10" id="KW-0812">Transmembrane</keyword>
<name>A0A167EVQ3_9ASCO</name>
<dbReference type="EMBL" id="CP014503">
    <property type="protein sequence ID" value="ANB14519.1"/>
    <property type="molecule type" value="Genomic_DNA"/>
</dbReference>
<feature type="compositionally biased region" description="Basic and acidic residues" evidence="11">
    <location>
        <begin position="449"/>
        <end position="462"/>
    </location>
</feature>
<dbReference type="InterPro" id="IPR058825">
    <property type="entry name" value="MDM34_N"/>
</dbReference>
<evidence type="ECO:0000259" key="12">
    <source>
        <dbReference type="PROSITE" id="PS51847"/>
    </source>
</evidence>
<reference evidence="13 14" key="1">
    <citation type="submission" date="2016-02" db="EMBL/GenBank/DDBJ databases">
        <title>Complete genome sequence and transcriptome regulation of the pentose utilising yeast Sugiyamaella lignohabitans.</title>
        <authorList>
            <person name="Bellasio M."/>
            <person name="Peymann A."/>
            <person name="Valli M."/>
            <person name="Sipitzky M."/>
            <person name="Graf A."/>
            <person name="Sauer M."/>
            <person name="Marx H."/>
            <person name="Mattanovich D."/>
        </authorList>
    </citation>
    <scope>NUCLEOTIDE SEQUENCE [LARGE SCALE GENOMIC DNA]</scope>
    <source>
        <strain evidence="13 14">CBS 10342</strain>
    </source>
</reference>
<dbReference type="InterPro" id="IPR031468">
    <property type="entry name" value="SMP_LBD"/>
</dbReference>
<dbReference type="AlphaFoldDB" id="A0A167EVQ3"/>
<dbReference type="CDD" id="cd21673">
    <property type="entry name" value="SMP_Mdm34"/>
    <property type="match status" value="1"/>
</dbReference>
<keyword evidence="6" id="KW-0445">Lipid transport</keyword>
<evidence type="ECO:0000256" key="1">
    <source>
        <dbReference type="ARBA" id="ARBA00004370"/>
    </source>
</evidence>
<dbReference type="Pfam" id="PF26545">
    <property type="entry name" value="Mdm34_N"/>
    <property type="match status" value="1"/>
</dbReference>
<dbReference type="Proteomes" id="UP000189580">
    <property type="component" value="Chromosome b"/>
</dbReference>
<dbReference type="OrthoDB" id="17927at2759"/>
<keyword evidence="3 10" id="KW-1134">Transmembrane beta strand</keyword>
<evidence type="ECO:0000256" key="5">
    <source>
        <dbReference type="ARBA" id="ARBA00022787"/>
    </source>
</evidence>
<feature type="region of interest" description="Disordered" evidence="11">
    <location>
        <begin position="309"/>
        <end position="395"/>
    </location>
</feature>